<name>A0A8J7VU76_9GAMM</name>
<accession>A0A8J7VU76</accession>
<dbReference type="InterPro" id="IPR004675">
    <property type="entry name" value="AhpD_core"/>
</dbReference>
<keyword evidence="5 6" id="KW-0676">Redox-active center</keyword>
<feature type="domain" description="Carboxymuconolactone decarboxylase-like" evidence="7">
    <location>
        <begin position="103"/>
        <end position="168"/>
    </location>
</feature>
<dbReference type="GO" id="GO:0006979">
    <property type="term" value="P:response to oxidative stress"/>
    <property type="evidence" value="ECO:0007669"/>
    <property type="project" value="InterPro"/>
</dbReference>
<keyword evidence="1 6" id="KW-0575">Peroxidase</keyword>
<feature type="active site" description="Cysteine sulfenic acid (-SOH) intermediate" evidence="6">
    <location>
        <position position="137"/>
    </location>
</feature>
<proteinExistence type="inferred from homology"/>
<sequence length="191" mass="20143">MRLETVIDALPAYAGDLRQNLDCVLSERGSPGLDAKQIRAVALASAIAARHRPLTEAITAFAAEELDERELDGVRSVTMVMGMTNIYYRFTHLVSNREYGGLRAGLRVGVLADPGIDKLTFELAAMAVSAINGCGLCMDSHEKVLRERAVGAEAVQSAVRIAAVVNALAVTLEQPRDAGAGPGRAELAGAA</sequence>
<dbReference type="InterPro" id="IPR003779">
    <property type="entry name" value="CMD-like"/>
</dbReference>
<reference evidence="9 10" key="1">
    <citation type="journal article" date="2021" name="Microbiol. Resour. Announc.">
        <title>Draft Genome Sequence of Coralloluteibacterium stylophorae LMG 29479T.</title>
        <authorList>
            <person name="Karlyshev A.V."/>
            <person name="Kudryashova E.B."/>
            <person name="Ariskina E.V."/>
            <person name="Conroy A.P."/>
            <person name="Abidueva E.Y."/>
        </authorList>
    </citation>
    <scope>NUCLEOTIDE SEQUENCE [LARGE SCALE GENOMIC DNA]</scope>
    <source>
        <strain evidence="9 10">LMG 29479</strain>
    </source>
</reference>
<dbReference type="GO" id="GO:0032843">
    <property type="term" value="F:hydroperoxide reductase activity"/>
    <property type="evidence" value="ECO:0007669"/>
    <property type="project" value="InterPro"/>
</dbReference>
<dbReference type="Pfam" id="PF02627">
    <property type="entry name" value="CMD"/>
    <property type="match status" value="1"/>
</dbReference>
<feature type="disulfide bond" evidence="6">
    <location>
        <begin position="134"/>
        <end position="137"/>
    </location>
</feature>
<feature type="active site" description="Proton donor" evidence="6">
    <location>
        <position position="134"/>
    </location>
</feature>
<dbReference type="InterPro" id="IPR029032">
    <property type="entry name" value="AhpD-like"/>
</dbReference>
<evidence type="ECO:0000313" key="8">
    <source>
        <dbReference type="EMBL" id="MBR0561888.1"/>
    </source>
</evidence>
<dbReference type="GO" id="GO:0015036">
    <property type="term" value="F:disulfide oxidoreductase activity"/>
    <property type="evidence" value="ECO:0007669"/>
    <property type="project" value="TreeGrafter"/>
</dbReference>
<comment type="caution">
    <text evidence="8">The sequence shown here is derived from an EMBL/GenBank/DDBJ whole genome shotgun (WGS) entry which is preliminary data.</text>
</comment>
<comment type="similarity">
    <text evidence="6">Belongs to the AhpD family.</text>
</comment>
<evidence type="ECO:0000256" key="1">
    <source>
        <dbReference type="ARBA" id="ARBA00022559"/>
    </source>
</evidence>
<evidence type="ECO:0000256" key="2">
    <source>
        <dbReference type="ARBA" id="ARBA00022862"/>
    </source>
</evidence>
<dbReference type="EMBL" id="JAGQFT020000002">
    <property type="protein sequence ID" value="MBS7456137.1"/>
    <property type="molecule type" value="Genomic_DNA"/>
</dbReference>
<dbReference type="InterPro" id="IPR004674">
    <property type="entry name" value="AhpD"/>
</dbReference>
<dbReference type="SUPFAM" id="SSF69118">
    <property type="entry name" value="AhpD-like"/>
    <property type="match status" value="1"/>
</dbReference>
<keyword evidence="10" id="KW-1185">Reference proteome</keyword>
<dbReference type="PANTHER" id="PTHR33930">
    <property type="entry name" value="ALKYL HYDROPEROXIDE REDUCTASE AHPD"/>
    <property type="match status" value="1"/>
</dbReference>
<dbReference type="Gene3D" id="1.20.1290.10">
    <property type="entry name" value="AhpD-like"/>
    <property type="match status" value="1"/>
</dbReference>
<dbReference type="AlphaFoldDB" id="A0A8J7VU76"/>
<reference evidence="8" key="2">
    <citation type="submission" date="2021-04" db="EMBL/GenBank/DDBJ databases">
        <authorList>
            <person name="Karlyshev A.V."/>
        </authorList>
    </citation>
    <scope>NUCLEOTIDE SEQUENCE</scope>
    <source>
        <strain evidence="8">LMG 29479</strain>
    </source>
</reference>
<evidence type="ECO:0000313" key="9">
    <source>
        <dbReference type="EMBL" id="MBS7456137.1"/>
    </source>
</evidence>
<dbReference type="EC" id="1.11.1.28" evidence="6"/>
<protein>
    <recommendedName>
        <fullName evidence="6">Alkyl hydroperoxide reductase AhpD</fullName>
        <ecNumber evidence="6">1.11.1.28</ecNumber>
    </recommendedName>
    <alternativeName>
        <fullName evidence="6">Alkylhydroperoxidase AhpD</fullName>
    </alternativeName>
</protein>
<dbReference type="GO" id="GO:0045454">
    <property type="term" value="P:cell redox homeostasis"/>
    <property type="evidence" value="ECO:0007669"/>
    <property type="project" value="TreeGrafter"/>
</dbReference>
<keyword evidence="3 6" id="KW-0560">Oxidoreductase</keyword>
<dbReference type="HAMAP" id="MF_01676">
    <property type="entry name" value="AhpD"/>
    <property type="match status" value="1"/>
</dbReference>
<dbReference type="PANTHER" id="PTHR33930:SF7">
    <property type="entry name" value="ALKYL HYDROPEROXIDE REDUCTASE AHPD"/>
    <property type="match status" value="1"/>
</dbReference>
<dbReference type="GO" id="GO:0051920">
    <property type="term" value="F:peroxiredoxin activity"/>
    <property type="evidence" value="ECO:0007669"/>
    <property type="project" value="InterPro"/>
</dbReference>
<evidence type="ECO:0000313" key="10">
    <source>
        <dbReference type="Proteomes" id="UP000675747"/>
    </source>
</evidence>
<dbReference type="EMBL" id="JAGQFT010000026">
    <property type="protein sequence ID" value="MBR0561888.1"/>
    <property type="molecule type" value="Genomic_DNA"/>
</dbReference>
<evidence type="ECO:0000256" key="5">
    <source>
        <dbReference type="ARBA" id="ARBA00023284"/>
    </source>
</evidence>
<dbReference type="RefSeq" id="WP_211925854.1">
    <property type="nucleotide sequence ID" value="NZ_JAGQFT020000002.1"/>
</dbReference>
<evidence type="ECO:0000256" key="4">
    <source>
        <dbReference type="ARBA" id="ARBA00023157"/>
    </source>
</evidence>
<dbReference type="NCBIfam" id="TIGR00778">
    <property type="entry name" value="ahpD_dom"/>
    <property type="match status" value="1"/>
</dbReference>
<dbReference type="Proteomes" id="UP000675747">
    <property type="component" value="Unassembled WGS sequence"/>
</dbReference>
<feature type="disulfide bond" description="Interchain (with AhpC); in linked form" evidence="6">
    <location>
        <position position="137"/>
    </location>
</feature>
<evidence type="ECO:0000256" key="3">
    <source>
        <dbReference type="ARBA" id="ARBA00023002"/>
    </source>
</evidence>
<keyword evidence="2 6" id="KW-0049">Antioxidant</keyword>
<comment type="catalytic activity">
    <reaction evidence="6">
        <text>N(6)-[(R)-dihydrolipoyl]-L-lysyl-[lipoyl-carrier protein] + a hydroperoxide = N(6)-[(R)-lipoyl]-L-lysyl-[lipoyl-carrier protein] + an alcohol + H2O</text>
        <dbReference type="Rhea" id="RHEA:62636"/>
        <dbReference type="Rhea" id="RHEA-COMP:10502"/>
        <dbReference type="Rhea" id="RHEA-COMP:16355"/>
        <dbReference type="ChEBI" id="CHEBI:15377"/>
        <dbReference type="ChEBI" id="CHEBI:30879"/>
        <dbReference type="ChEBI" id="CHEBI:35924"/>
        <dbReference type="ChEBI" id="CHEBI:83099"/>
        <dbReference type="ChEBI" id="CHEBI:83100"/>
        <dbReference type="EC" id="1.11.1.28"/>
    </reaction>
</comment>
<comment type="function">
    <text evidence="6">Antioxidant protein with alkyl hydroperoxidase activity. Required for the reduction of the AhpC active site cysteine residues and for the regeneration of the AhpC enzyme activity.</text>
</comment>
<gene>
    <name evidence="6" type="primary">ahpD</name>
    <name evidence="9" type="ORF">KB893_003180</name>
    <name evidence="8" type="ORF">KB893_05080</name>
</gene>
<organism evidence="8">
    <name type="scientific">Coralloluteibacterium stylophorae</name>
    <dbReference type="NCBI Taxonomy" id="1776034"/>
    <lineage>
        <taxon>Bacteria</taxon>
        <taxon>Pseudomonadati</taxon>
        <taxon>Pseudomonadota</taxon>
        <taxon>Gammaproteobacteria</taxon>
        <taxon>Lysobacterales</taxon>
        <taxon>Lysobacteraceae</taxon>
        <taxon>Coralloluteibacterium</taxon>
    </lineage>
</organism>
<evidence type="ECO:0000259" key="7">
    <source>
        <dbReference type="Pfam" id="PF02627"/>
    </source>
</evidence>
<evidence type="ECO:0000256" key="6">
    <source>
        <dbReference type="HAMAP-Rule" id="MF_01676"/>
    </source>
</evidence>
<keyword evidence="4 6" id="KW-1015">Disulfide bond</keyword>